<sequence>MSHSVGKLMDKKCQPVQSLEYFTDIKKMHGRAEPVRLTQAFIHPGHAESCRKATREKAQPVKVKELLKELRSTNPSRKKSRLETEQSFRLSVRRKLYNSPKVMENLNFIAETNKPAIVPQKSICVNNKNESAGSNVFKVPMQKLKNVAASGSQRKSMLLPPNTIKNRYTRMKDSLSLASNIKATPVKTTIKLKASEKLGTVVEAPNSNELLMDNLVNAENTINGNELNTIVTADVDNEVKDNNININPYNINLNSIINIDKQHLIRLQSHCQETIFAREKELSELKQMLVLIKNLLESETSKNVRACLSTEVTDTVSQKESDKLTAIGNGAHQNDQQTEVLSKEVVDEESIELTQNKAHEENINSSQRVDSPQTMNELQIDEKKFKTMKNMEEDKENFKTPSRSEKSIKKSEHFQQRRRSARLAAIEMKLNQAEIDNCTISKNDQILNDNVNCSNQCTPVFSLSSRRKTKSRRKSNEHFAAYLALKSDISFLQTPDVKRLDDSVKEFITPCIVSKNITTSMSTKLLSELNSLYKNSPI</sequence>
<feature type="region of interest" description="Disordered" evidence="1">
    <location>
        <begin position="391"/>
        <end position="416"/>
    </location>
</feature>
<evidence type="ECO:0000256" key="1">
    <source>
        <dbReference type="SAM" id="MobiDB-lite"/>
    </source>
</evidence>
<dbReference type="GeneID" id="107269602"/>
<evidence type="ECO:0000313" key="3">
    <source>
        <dbReference type="RefSeq" id="XP_015599141.1"/>
    </source>
</evidence>
<dbReference type="RefSeq" id="XP_015599141.1">
    <property type="nucleotide sequence ID" value="XM_015743655.2"/>
</dbReference>
<organism evidence="2 3">
    <name type="scientific">Cephus cinctus</name>
    <name type="common">Wheat stem sawfly</name>
    <dbReference type="NCBI Taxonomy" id="211228"/>
    <lineage>
        <taxon>Eukaryota</taxon>
        <taxon>Metazoa</taxon>
        <taxon>Ecdysozoa</taxon>
        <taxon>Arthropoda</taxon>
        <taxon>Hexapoda</taxon>
        <taxon>Insecta</taxon>
        <taxon>Pterygota</taxon>
        <taxon>Neoptera</taxon>
        <taxon>Endopterygota</taxon>
        <taxon>Hymenoptera</taxon>
        <taxon>Cephoidea</taxon>
        <taxon>Cephidae</taxon>
        <taxon>Cephus</taxon>
    </lineage>
</organism>
<feature type="compositionally biased region" description="Basic and acidic residues" evidence="1">
    <location>
        <begin position="391"/>
        <end position="415"/>
    </location>
</feature>
<dbReference type="AlphaFoldDB" id="A0AAJ7FMI5"/>
<evidence type="ECO:0000313" key="2">
    <source>
        <dbReference type="Proteomes" id="UP000694920"/>
    </source>
</evidence>
<dbReference type="KEGG" id="ccin:107269602"/>
<dbReference type="Proteomes" id="UP000694920">
    <property type="component" value="Unplaced"/>
</dbReference>
<proteinExistence type="predicted"/>
<protein>
    <submittedName>
        <fullName evidence="3">Uncharacterized protein LOC107269602</fullName>
    </submittedName>
</protein>
<accession>A0AAJ7FMI5</accession>
<gene>
    <name evidence="3" type="primary">LOC107269602</name>
</gene>
<reference evidence="3" key="1">
    <citation type="submission" date="2025-08" db="UniProtKB">
        <authorList>
            <consortium name="RefSeq"/>
        </authorList>
    </citation>
    <scope>IDENTIFICATION</scope>
</reference>
<keyword evidence="2" id="KW-1185">Reference proteome</keyword>
<name>A0AAJ7FMI5_CEPCN</name>